<evidence type="ECO:0000259" key="1">
    <source>
        <dbReference type="SMART" id="SM00933"/>
    </source>
</evidence>
<dbReference type="GeneID" id="6165737"/>
<dbReference type="EMBL" id="CP001014">
    <property type="protein sequence ID" value="ACB40073.1"/>
    <property type="molecule type" value="Genomic_DNA"/>
</dbReference>
<keyword evidence="3" id="KW-1185">Reference proteome</keyword>
<protein>
    <recommendedName>
        <fullName evidence="1">NurA domain-containing protein</fullName>
    </recommendedName>
</protein>
<dbReference type="HOGENOM" id="CLU_066378_0_0_2"/>
<dbReference type="AlphaFoldDB" id="B1YE60"/>
<gene>
    <name evidence="2" type="ordered locus">Tneu_1143</name>
</gene>
<evidence type="ECO:0000313" key="2">
    <source>
        <dbReference type="EMBL" id="ACB40073.1"/>
    </source>
</evidence>
<dbReference type="OrthoDB" id="28687at2157"/>
<dbReference type="eggNOG" id="arCOG00287">
    <property type="taxonomic scope" value="Archaea"/>
</dbReference>
<dbReference type="Pfam" id="PF09376">
    <property type="entry name" value="NurA"/>
    <property type="match status" value="1"/>
</dbReference>
<organism evidence="2 3">
    <name type="scientific">Pyrobaculum neutrophilum (strain DSM 2338 / JCM 9278 / NBRC 100436 / V24Sta)</name>
    <name type="common">Thermoproteus neutrophilus</name>
    <dbReference type="NCBI Taxonomy" id="444157"/>
    <lineage>
        <taxon>Archaea</taxon>
        <taxon>Thermoproteota</taxon>
        <taxon>Thermoprotei</taxon>
        <taxon>Thermoproteales</taxon>
        <taxon>Thermoproteaceae</taxon>
        <taxon>Pyrobaculum</taxon>
    </lineage>
</organism>
<evidence type="ECO:0000313" key="3">
    <source>
        <dbReference type="Proteomes" id="UP000001694"/>
    </source>
</evidence>
<reference evidence="2" key="1">
    <citation type="submission" date="2008-03" db="EMBL/GenBank/DDBJ databases">
        <title>Complete sequence of Thermoproteus neutrophilus V24Sta.</title>
        <authorList>
            <consortium name="US DOE Joint Genome Institute"/>
            <person name="Copeland A."/>
            <person name="Lucas S."/>
            <person name="Lapidus A."/>
            <person name="Glavina del Rio T."/>
            <person name="Dalin E."/>
            <person name="Tice H."/>
            <person name="Bruce D."/>
            <person name="Goodwin L."/>
            <person name="Pitluck S."/>
            <person name="Sims D."/>
            <person name="Brettin T."/>
            <person name="Detter J.C."/>
            <person name="Han C."/>
            <person name="Kuske C.R."/>
            <person name="Schmutz J."/>
            <person name="Larimer F."/>
            <person name="Land M."/>
            <person name="Hauser L."/>
            <person name="Kyrpides N."/>
            <person name="Mikhailova N."/>
            <person name="Biddle J.F."/>
            <person name="Zhang Z."/>
            <person name="Fitz-Gibbon S.T."/>
            <person name="Lowe T.M."/>
            <person name="Saltikov C."/>
            <person name="House C.H."/>
            <person name="Richardson P."/>
        </authorList>
    </citation>
    <scope>NUCLEOTIDE SEQUENCE [LARGE SCALE GENOMIC DNA]</scope>
    <source>
        <strain evidence="2">V24Sta</strain>
    </source>
</reference>
<sequence length="329" mass="34502">MEDVFRLARLLEVFGDRAAESLPPVVGEVGEGGVVDCPYWEVSWDVSAPPGGLWGLDSHTSVVEFEGVSVVVATGALVGGGVALVPGLGVRWLGVRFNFAWEGPPPDLGPGVYVVSEHAGVVFDSRVDLESVRDEVRSGVELALAGAWDGSGYLLVDGPVFRAAEAAEREGVAGAIYRGVMERRARALGGKAVGVVKRVERAAYLARCVGEGASDEVVARRLLGGRPGRVGPISVSSAGFTKWMYYVGAPTARGLRVLRVEALSPEVAEEAASWVPALAGVDGVPVPIAVADRLARRLNAGVLKVLYGATRAEPTYSGYEALARALQEL</sequence>
<name>B1YE60_PYRNV</name>
<dbReference type="KEGG" id="tne:Tneu_1143"/>
<accession>B1YE60</accession>
<dbReference type="InterPro" id="IPR018977">
    <property type="entry name" value="NurA_domain"/>
</dbReference>
<proteinExistence type="predicted"/>
<feature type="domain" description="NurA" evidence="1">
    <location>
        <begin position="51"/>
        <end position="297"/>
    </location>
</feature>
<dbReference type="SMART" id="SM00933">
    <property type="entry name" value="NurA"/>
    <property type="match status" value="1"/>
</dbReference>
<dbReference type="Proteomes" id="UP000001694">
    <property type="component" value="Chromosome"/>
</dbReference>
<dbReference type="RefSeq" id="WP_012350492.1">
    <property type="nucleotide sequence ID" value="NC_010525.1"/>
</dbReference>